<keyword evidence="12" id="KW-1185">Reference proteome</keyword>
<reference evidence="11 12" key="1">
    <citation type="submission" date="2023-10" db="EMBL/GenBank/DDBJ databases">
        <title>Chromosome-scale genome assembly provides insights into flower coloration mechanisms of Canna indica.</title>
        <authorList>
            <person name="Li C."/>
        </authorList>
    </citation>
    <scope>NUCLEOTIDE SEQUENCE [LARGE SCALE GENOMIC DNA]</scope>
    <source>
        <tissue evidence="11">Flower</tissue>
    </source>
</reference>
<proteinExistence type="inferred from homology"/>
<evidence type="ECO:0000256" key="4">
    <source>
        <dbReference type="ARBA" id="ARBA00022475"/>
    </source>
</evidence>
<protein>
    <recommendedName>
        <fullName evidence="8">CASP-like protein</fullName>
    </recommendedName>
</protein>
<evidence type="ECO:0000313" key="12">
    <source>
        <dbReference type="Proteomes" id="UP001327560"/>
    </source>
</evidence>
<dbReference type="EMBL" id="CP136897">
    <property type="protein sequence ID" value="WOL17827.1"/>
    <property type="molecule type" value="Genomic_DNA"/>
</dbReference>
<dbReference type="InterPro" id="IPR044173">
    <property type="entry name" value="CASPL"/>
</dbReference>
<gene>
    <name evidence="11" type="ORF">Cni_G26620</name>
</gene>
<feature type="compositionally biased region" description="Polar residues" evidence="9">
    <location>
        <begin position="1"/>
        <end position="11"/>
    </location>
</feature>
<evidence type="ECO:0000256" key="5">
    <source>
        <dbReference type="ARBA" id="ARBA00022692"/>
    </source>
</evidence>
<feature type="domain" description="Casparian strip membrane protein" evidence="10">
    <location>
        <begin position="27"/>
        <end position="168"/>
    </location>
</feature>
<accession>A0AAQ3L2J8</accession>
<evidence type="ECO:0000256" key="2">
    <source>
        <dbReference type="ARBA" id="ARBA00007651"/>
    </source>
</evidence>
<comment type="subunit">
    <text evidence="3 8">Homodimer and heterodimers.</text>
</comment>
<evidence type="ECO:0000256" key="1">
    <source>
        <dbReference type="ARBA" id="ARBA00004651"/>
    </source>
</evidence>
<keyword evidence="4 8" id="KW-1003">Cell membrane</keyword>
<dbReference type="NCBIfam" id="TIGR01569">
    <property type="entry name" value="A_tha_TIGR01569"/>
    <property type="match status" value="1"/>
</dbReference>
<evidence type="ECO:0000256" key="9">
    <source>
        <dbReference type="SAM" id="MobiDB-lite"/>
    </source>
</evidence>
<evidence type="ECO:0000256" key="7">
    <source>
        <dbReference type="ARBA" id="ARBA00023136"/>
    </source>
</evidence>
<dbReference type="AlphaFoldDB" id="A0AAQ3L2J8"/>
<sequence length="187" mass="20146">MASTDEQTKTAPESGYPPRRSPPNLFGIDFGLRLLVFASAVTALVVLVTSKQTKTIPISRDAKFQHSPAFIYLLVALAVTCLYSIVTMFASFFAISSPSPSPKLLFHLILFDAVMAGVMASATGTAGSVAYVGLKGNSHVNWNKICNLYDKFCWHIGSSTAVSLVASITLVLLVVISAYSLYRRTNC</sequence>
<dbReference type="InterPro" id="IPR006702">
    <property type="entry name" value="CASP_dom"/>
</dbReference>
<feature type="transmembrane region" description="Helical" evidence="8">
    <location>
        <begin position="70"/>
        <end position="93"/>
    </location>
</feature>
<keyword evidence="6 8" id="KW-1133">Transmembrane helix</keyword>
<keyword evidence="7 8" id="KW-0472">Membrane</keyword>
<feature type="transmembrane region" description="Helical" evidence="8">
    <location>
        <begin position="30"/>
        <end position="49"/>
    </location>
</feature>
<evidence type="ECO:0000256" key="6">
    <source>
        <dbReference type="ARBA" id="ARBA00022989"/>
    </source>
</evidence>
<evidence type="ECO:0000256" key="8">
    <source>
        <dbReference type="RuleBase" id="RU361233"/>
    </source>
</evidence>
<dbReference type="GO" id="GO:0005886">
    <property type="term" value="C:plasma membrane"/>
    <property type="evidence" value="ECO:0007669"/>
    <property type="project" value="UniProtKB-SubCell"/>
</dbReference>
<evidence type="ECO:0000313" key="11">
    <source>
        <dbReference type="EMBL" id="WOL17827.1"/>
    </source>
</evidence>
<dbReference type="InterPro" id="IPR006459">
    <property type="entry name" value="CASP/CASPL"/>
</dbReference>
<comment type="subcellular location">
    <subcellularLocation>
        <location evidence="1 8">Cell membrane</location>
        <topology evidence="1 8">Multi-pass membrane protein</topology>
    </subcellularLocation>
</comment>
<evidence type="ECO:0000256" key="3">
    <source>
        <dbReference type="ARBA" id="ARBA00011489"/>
    </source>
</evidence>
<dbReference type="Pfam" id="PF04535">
    <property type="entry name" value="CASP_dom"/>
    <property type="match status" value="1"/>
</dbReference>
<feature type="transmembrane region" description="Helical" evidence="8">
    <location>
        <begin position="105"/>
        <end position="132"/>
    </location>
</feature>
<feature type="region of interest" description="Disordered" evidence="9">
    <location>
        <begin position="1"/>
        <end position="20"/>
    </location>
</feature>
<comment type="similarity">
    <text evidence="2 8">Belongs to the Casparian strip membrane proteins (CASP) family.</text>
</comment>
<evidence type="ECO:0000259" key="10">
    <source>
        <dbReference type="Pfam" id="PF04535"/>
    </source>
</evidence>
<dbReference type="PANTHER" id="PTHR36488">
    <property type="entry name" value="CASP-LIKE PROTEIN 1U1"/>
    <property type="match status" value="1"/>
</dbReference>
<organism evidence="11 12">
    <name type="scientific">Canna indica</name>
    <name type="common">Indian-shot</name>
    <dbReference type="NCBI Taxonomy" id="4628"/>
    <lineage>
        <taxon>Eukaryota</taxon>
        <taxon>Viridiplantae</taxon>
        <taxon>Streptophyta</taxon>
        <taxon>Embryophyta</taxon>
        <taxon>Tracheophyta</taxon>
        <taxon>Spermatophyta</taxon>
        <taxon>Magnoliopsida</taxon>
        <taxon>Liliopsida</taxon>
        <taxon>Zingiberales</taxon>
        <taxon>Cannaceae</taxon>
        <taxon>Canna</taxon>
    </lineage>
</organism>
<feature type="transmembrane region" description="Helical" evidence="8">
    <location>
        <begin position="152"/>
        <end position="182"/>
    </location>
</feature>
<dbReference type="PANTHER" id="PTHR36488:SF8">
    <property type="entry name" value="CASP-LIKE PROTEIN 1U1"/>
    <property type="match status" value="1"/>
</dbReference>
<dbReference type="Proteomes" id="UP001327560">
    <property type="component" value="Chromosome 8"/>
</dbReference>
<keyword evidence="5 8" id="KW-0812">Transmembrane</keyword>
<name>A0AAQ3L2J8_9LILI</name>